<accession>L9X659</accession>
<name>L9X659_9EURY</name>
<proteinExistence type="predicted"/>
<dbReference type="eggNOG" id="arCOG08917">
    <property type="taxonomic scope" value="Archaea"/>
</dbReference>
<keyword evidence="4" id="KW-1185">Reference proteome</keyword>
<dbReference type="Proteomes" id="UP000011688">
    <property type="component" value="Unassembled WGS sequence"/>
</dbReference>
<gene>
    <name evidence="3" type="ORF">C491_11288</name>
</gene>
<dbReference type="OrthoDB" id="206155at2157"/>
<evidence type="ECO:0000256" key="1">
    <source>
        <dbReference type="SAM" id="MobiDB-lite"/>
    </source>
</evidence>
<dbReference type="NCBIfam" id="TIGR04354">
    <property type="entry name" value="amphi-Trp"/>
    <property type="match status" value="1"/>
</dbReference>
<dbReference type="AlphaFoldDB" id="L9X659"/>
<feature type="domain" description="Amphi-Trp" evidence="2">
    <location>
        <begin position="8"/>
        <end position="90"/>
    </location>
</feature>
<evidence type="ECO:0000313" key="4">
    <source>
        <dbReference type="Proteomes" id="UP000011688"/>
    </source>
</evidence>
<comment type="caution">
    <text evidence="3">The sequence shown here is derived from an EMBL/GenBank/DDBJ whole genome shotgun (WGS) entry which is preliminary data.</text>
</comment>
<evidence type="ECO:0000313" key="3">
    <source>
        <dbReference type="EMBL" id="ELY57087.1"/>
    </source>
</evidence>
<dbReference type="RefSeq" id="WP_005556235.1">
    <property type="nucleotide sequence ID" value="NZ_AOIB01000025.1"/>
</dbReference>
<dbReference type="EMBL" id="AOIB01000025">
    <property type="protein sequence ID" value="ELY57087.1"/>
    <property type="molecule type" value="Genomic_DNA"/>
</dbReference>
<feature type="region of interest" description="Disordered" evidence="1">
    <location>
        <begin position="1"/>
        <end position="20"/>
    </location>
</feature>
<feature type="compositionally biased region" description="Acidic residues" evidence="1">
    <location>
        <begin position="1"/>
        <end position="18"/>
    </location>
</feature>
<reference evidence="3 4" key="1">
    <citation type="journal article" date="2014" name="PLoS Genet.">
        <title>Phylogenetically driven sequencing of extremely halophilic archaea reveals strategies for static and dynamic osmo-response.</title>
        <authorList>
            <person name="Becker E.A."/>
            <person name="Seitzer P.M."/>
            <person name="Tritt A."/>
            <person name="Larsen D."/>
            <person name="Krusor M."/>
            <person name="Yao A.I."/>
            <person name="Wu D."/>
            <person name="Madern D."/>
            <person name="Eisen J.A."/>
            <person name="Darling A.E."/>
            <person name="Facciotti M.T."/>
        </authorList>
    </citation>
    <scope>NUCLEOTIDE SEQUENCE [LARGE SCALE GENOMIC DNA]</scope>
    <source>
        <strain evidence="3 4">DSM 10524</strain>
    </source>
</reference>
<dbReference type="Pfam" id="PF20068">
    <property type="entry name" value="Amphi-Trp"/>
    <property type="match status" value="1"/>
</dbReference>
<evidence type="ECO:0000259" key="2">
    <source>
        <dbReference type="Pfam" id="PF20068"/>
    </source>
</evidence>
<sequence>MTDEEDHEEELLEAELEQSPEQAADWLRNLADELEDGEELTVSTDDDSVTVALPEDNLEFEVELEREPEDDDHDEIELEIELEWLVPSSDDE</sequence>
<dbReference type="InterPro" id="IPR027598">
    <property type="entry name" value="Amphi-Trp_dom"/>
</dbReference>
<protein>
    <recommendedName>
        <fullName evidence="2">Amphi-Trp domain-containing protein</fullName>
    </recommendedName>
</protein>
<dbReference type="PATRIC" id="fig|1227497.3.peg.2327"/>
<organism evidence="3 4">
    <name type="scientific">Natronococcus amylolyticus DSM 10524</name>
    <dbReference type="NCBI Taxonomy" id="1227497"/>
    <lineage>
        <taxon>Archaea</taxon>
        <taxon>Methanobacteriati</taxon>
        <taxon>Methanobacteriota</taxon>
        <taxon>Stenosarchaea group</taxon>
        <taxon>Halobacteria</taxon>
        <taxon>Halobacteriales</taxon>
        <taxon>Natrialbaceae</taxon>
        <taxon>Natronococcus</taxon>
    </lineage>
</organism>